<reference evidence="9" key="1">
    <citation type="submission" date="2023-05" db="EMBL/GenBank/DDBJ databases">
        <title>Draft genome of Pseudofrankia sp. BMG5.37.</title>
        <authorList>
            <person name="Gtari M."/>
            <person name="Ghodhbane F."/>
            <person name="Sbissi I."/>
        </authorList>
    </citation>
    <scope>NUCLEOTIDE SEQUENCE [LARGE SCALE GENOMIC DNA]</scope>
    <source>
        <strain evidence="9">BMG 814</strain>
    </source>
</reference>
<evidence type="ECO:0000256" key="2">
    <source>
        <dbReference type="ARBA" id="ARBA00009347"/>
    </source>
</evidence>
<dbReference type="GO" id="GO:0016491">
    <property type="term" value="F:oxidoreductase activity"/>
    <property type="evidence" value="ECO:0007669"/>
    <property type="project" value="UniProtKB-KW"/>
</dbReference>
<dbReference type="Pfam" id="PF02771">
    <property type="entry name" value="Acyl-CoA_dh_N"/>
    <property type="match status" value="1"/>
</dbReference>
<gene>
    <name evidence="8" type="ORF">QOZ88_04695</name>
</gene>
<dbReference type="InterPro" id="IPR009075">
    <property type="entry name" value="AcylCo_DH/oxidase_C"/>
</dbReference>
<dbReference type="PANTHER" id="PTHR43884">
    <property type="entry name" value="ACYL-COA DEHYDROGENASE"/>
    <property type="match status" value="1"/>
</dbReference>
<evidence type="ECO:0000256" key="1">
    <source>
        <dbReference type="ARBA" id="ARBA00001974"/>
    </source>
</evidence>
<evidence type="ECO:0000256" key="4">
    <source>
        <dbReference type="ARBA" id="ARBA00022827"/>
    </source>
</evidence>
<keyword evidence="5 8" id="KW-0560">Oxidoreductase</keyword>
<dbReference type="EMBL" id="JASNFN010000003">
    <property type="protein sequence ID" value="MDP5181926.1"/>
    <property type="molecule type" value="Genomic_DNA"/>
</dbReference>
<keyword evidence="4" id="KW-0274">FAD</keyword>
<dbReference type="Pfam" id="PF00441">
    <property type="entry name" value="Acyl-CoA_dh_1"/>
    <property type="match status" value="1"/>
</dbReference>
<name>A0ABT9I8M5_9ACTN</name>
<dbReference type="PANTHER" id="PTHR43884:SF20">
    <property type="entry name" value="ACYL-COA DEHYDROGENASE FADE28"/>
    <property type="match status" value="1"/>
</dbReference>
<dbReference type="InterPro" id="IPR046373">
    <property type="entry name" value="Acyl-CoA_Oxase/DH_mid-dom_sf"/>
</dbReference>
<comment type="similarity">
    <text evidence="2">Belongs to the acyl-CoA dehydrogenase family.</text>
</comment>
<dbReference type="Gene3D" id="1.10.540.10">
    <property type="entry name" value="Acyl-CoA dehydrogenase/oxidase, N-terminal domain"/>
    <property type="match status" value="1"/>
</dbReference>
<dbReference type="InterPro" id="IPR037069">
    <property type="entry name" value="AcylCoA_DH/ox_N_sf"/>
</dbReference>
<dbReference type="SUPFAM" id="SSF47203">
    <property type="entry name" value="Acyl-CoA dehydrogenase C-terminal domain-like"/>
    <property type="match status" value="1"/>
</dbReference>
<dbReference type="InterPro" id="IPR013786">
    <property type="entry name" value="AcylCoA_DH/ox_N"/>
</dbReference>
<proteinExistence type="inferred from homology"/>
<keyword evidence="9" id="KW-1185">Reference proteome</keyword>
<evidence type="ECO:0000259" key="6">
    <source>
        <dbReference type="Pfam" id="PF00441"/>
    </source>
</evidence>
<evidence type="ECO:0000256" key="5">
    <source>
        <dbReference type="ARBA" id="ARBA00023002"/>
    </source>
</evidence>
<dbReference type="Gene3D" id="1.20.140.10">
    <property type="entry name" value="Butyryl-CoA Dehydrogenase, subunit A, domain 3"/>
    <property type="match status" value="1"/>
</dbReference>
<evidence type="ECO:0000313" key="8">
    <source>
        <dbReference type="EMBL" id="MDP5181926.1"/>
    </source>
</evidence>
<accession>A0ABT9I8M5</accession>
<dbReference type="Proteomes" id="UP001233673">
    <property type="component" value="Unassembled WGS sequence"/>
</dbReference>
<keyword evidence="3" id="KW-0285">Flavoprotein</keyword>
<comment type="cofactor">
    <cofactor evidence="1">
        <name>FAD</name>
        <dbReference type="ChEBI" id="CHEBI:57692"/>
    </cofactor>
</comment>
<evidence type="ECO:0000313" key="9">
    <source>
        <dbReference type="Proteomes" id="UP001233673"/>
    </source>
</evidence>
<sequence length="361" mass="37291">MDLSLTEEQRDLRDAVRSLLAKASGSEAVRAAMASPSGRDDALWRQLTEDLGLTELSVPEAFGGAGATFAEVAVVLEEAGAALLPGPYASTVVVAEVLTRFGRTDLLPALGDGAVGALAQREPGDRSWPPRVGCVASRNACSWLLTGVQAAVIDGGAADLLLVAAVDGGVEALFAVAGDAAGLSRAALPLMDQTRRAADLRLERVPAERVGGPDAVAFARDVAAVAAACEAVGTARRALDCTVEHLRTRVQFGRVLGSFQGLRHRTADLFTAVEAAASTARYAAQVVATASEQLPVVAPLAKLVCAQALTSVAGEAIQLHGGIAITWEHDAHLWFKRAAHVAHTGGSPEQLRRQLAPAAGL</sequence>
<dbReference type="Gene3D" id="2.40.110.10">
    <property type="entry name" value="Butyryl-CoA Dehydrogenase, subunit A, domain 2"/>
    <property type="match status" value="1"/>
</dbReference>
<evidence type="ECO:0000256" key="3">
    <source>
        <dbReference type="ARBA" id="ARBA00022630"/>
    </source>
</evidence>
<dbReference type="RefSeq" id="WP_305998633.1">
    <property type="nucleotide sequence ID" value="NZ_JASNFN010000003.1"/>
</dbReference>
<dbReference type="InterPro" id="IPR009100">
    <property type="entry name" value="AcylCoA_DH/oxidase_NM_dom_sf"/>
</dbReference>
<feature type="domain" description="Acyl-CoA dehydrogenase/oxidase C-terminal" evidence="6">
    <location>
        <begin position="224"/>
        <end position="357"/>
    </location>
</feature>
<comment type="caution">
    <text evidence="8">The sequence shown here is derived from an EMBL/GenBank/DDBJ whole genome shotgun (WGS) entry which is preliminary data.</text>
</comment>
<feature type="domain" description="Acyl-CoA dehydrogenase/oxidase N-terminal" evidence="7">
    <location>
        <begin position="6"/>
        <end position="103"/>
    </location>
</feature>
<organism evidence="8 9">
    <name type="scientific">Blastococcus carthaginiensis</name>
    <dbReference type="NCBI Taxonomy" id="3050034"/>
    <lineage>
        <taxon>Bacteria</taxon>
        <taxon>Bacillati</taxon>
        <taxon>Actinomycetota</taxon>
        <taxon>Actinomycetes</taxon>
        <taxon>Geodermatophilales</taxon>
        <taxon>Geodermatophilaceae</taxon>
        <taxon>Blastococcus</taxon>
    </lineage>
</organism>
<protein>
    <submittedName>
        <fullName evidence="8">Acyl-CoA dehydrogenase family protein</fullName>
        <ecNumber evidence="8">1.-.-.-</ecNumber>
    </submittedName>
</protein>
<dbReference type="EC" id="1.-.-.-" evidence="8"/>
<dbReference type="InterPro" id="IPR036250">
    <property type="entry name" value="AcylCo_DH-like_C"/>
</dbReference>
<dbReference type="SUPFAM" id="SSF56645">
    <property type="entry name" value="Acyl-CoA dehydrogenase NM domain-like"/>
    <property type="match status" value="1"/>
</dbReference>
<evidence type="ECO:0000259" key="7">
    <source>
        <dbReference type="Pfam" id="PF02771"/>
    </source>
</evidence>